<evidence type="ECO:0000256" key="1">
    <source>
        <dbReference type="ARBA" id="ARBA00022723"/>
    </source>
</evidence>
<dbReference type="InterPro" id="IPR011330">
    <property type="entry name" value="Glyco_hydro/deAcase_b/a-brl"/>
</dbReference>
<reference evidence="4 5" key="1">
    <citation type="submission" date="2017-12" db="EMBL/GenBank/DDBJ databases">
        <title>Mesoplasma syrphidae YJS, Complete Genome.</title>
        <authorList>
            <person name="Knight T.F."/>
            <person name="Citino T."/>
            <person name="Rubinstein R."/>
            <person name="Neuschaefer Z."/>
        </authorList>
    </citation>
    <scope>NUCLEOTIDE SEQUENCE [LARGE SCALE GENOMIC DNA]</scope>
    <source>
        <strain evidence="4 5">YJS</strain>
    </source>
</reference>
<dbReference type="CDD" id="cd10917">
    <property type="entry name" value="CE4_NodB_like_6s_7s"/>
    <property type="match status" value="1"/>
</dbReference>
<dbReference type="KEGG" id="msyr:CXP39_00315"/>
<keyword evidence="2" id="KW-0378">Hydrolase</keyword>
<dbReference type="InterPro" id="IPR002509">
    <property type="entry name" value="NODB_dom"/>
</dbReference>
<evidence type="ECO:0000313" key="4">
    <source>
        <dbReference type="EMBL" id="AUF83254.1"/>
    </source>
</evidence>
<dbReference type="PANTHER" id="PTHR10587">
    <property type="entry name" value="GLYCOSYL TRANSFERASE-RELATED"/>
    <property type="match status" value="1"/>
</dbReference>
<feature type="domain" description="NodB homology" evidence="3">
    <location>
        <begin position="42"/>
        <end position="231"/>
    </location>
</feature>
<sequence length="251" mass="29102">MKTRITKIIATCFLFVSVITCIFNIATIKQGYEVNRIKTDQRVVMLTFDDGPTTDDLDILNILKSENIHATFFMTGVNLAKYKTDQNVKVVVDRIIKEGHTIGNHTYNHNEYIHNEKKLIEEIQKTNQLIENAYVENNVSILKKEIPVRLSYLQYFKGIDFVEKQVGIKYLVRGYLGTDYNEEITGKNKIINQYMSHLSPGKIFVCHTRSYAKVWLPKLITNLKEKSYSFAAFRDDAGQMDSYKKYGKLVF</sequence>
<dbReference type="PROSITE" id="PS51677">
    <property type="entry name" value="NODB"/>
    <property type="match status" value="1"/>
</dbReference>
<evidence type="ECO:0000313" key="5">
    <source>
        <dbReference type="Proteomes" id="UP000233419"/>
    </source>
</evidence>
<dbReference type="PANTHER" id="PTHR10587:SF133">
    <property type="entry name" value="CHITIN DEACETYLASE 1-RELATED"/>
    <property type="match status" value="1"/>
</dbReference>
<dbReference type="GO" id="GO:0016020">
    <property type="term" value="C:membrane"/>
    <property type="evidence" value="ECO:0007669"/>
    <property type="project" value="TreeGrafter"/>
</dbReference>
<dbReference type="Pfam" id="PF01522">
    <property type="entry name" value="Polysacc_deac_1"/>
    <property type="match status" value="1"/>
</dbReference>
<keyword evidence="5" id="KW-1185">Reference proteome</keyword>
<protein>
    <submittedName>
        <fullName evidence="4">Chitin deacetylase</fullName>
    </submittedName>
</protein>
<dbReference type="Gene3D" id="3.20.20.370">
    <property type="entry name" value="Glycoside hydrolase/deacetylase"/>
    <property type="match status" value="1"/>
</dbReference>
<dbReference type="OrthoDB" id="9812065at2"/>
<dbReference type="RefSeq" id="WP_101305110.1">
    <property type="nucleotide sequence ID" value="NZ_CP025257.1"/>
</dbReference>
<dbReference type="GO" id="GO:0046872">
    <property type="term" value="F:metal ion binding"/>
    <property type="evidence" value="ECO:0007669"/>
    <property type="project" value="UniProtKB-KW"/>
</dbReference>
<organism evidence="4 5">
    <name type="scientific">Mesoplasma syrphidae</name>
    <dbReference type="NCBI Taxonomy" id="225999"/>
    <lineage>
        <taxon>Bacteria</taxon>
        <taxon>Bacillati</taxon>
        <taxon>Mycoplasmatota</taxon>
        <taxon>Mollicutes</taxon>
        <taxon>Entomoplasmatales</taxon>
        <taxon>Entomoplasmataceae</taxon>
        <taxon>Mesoplasma</taxon>
    </lineage>
</organism>
<dbReference type="Proteomes" id="UP000233419">
    <property type="component" value="Chromosome"/>
</dbReference>
<keyword evidence="1" id="KW-0479">Metal-binding</keyword>
<name>A0A2K9CC92_9MOLU</name>
<dbReference type="EMBL" id="CP025257">
    <property type="protein sequence ID" value="AUF83254.1"/>
    <property type="molecule type" value="Genomic_DNA"/>
</dbReference>
<dbReference type="GO" id="GO:0016810">
    <property type="term" value="F:hydrolase activity, acting on carbon-nitrogen (but not peptide) bonds"/>
    <property type="evidence" value="ECO:0007669"/>
    <property type="project" value="InterPro"/>
</dbReference>
<dbReference type="InterPro" id="IPR050248">
    <property type="entry name" value="Polysacc_deacetylase_ArnD"/>
</dbReference>
<dbReference type="GO" id="GO:0005975">
    <property type="term" value="P:carbohydrate metabolic process"/>
    <property type="evidence" value="ECO:0007669"/>
    <property type="project" value="InterPro"/>
</dbReference>
<gene>
    <name evidence="4" type="ORF">CXP39_00315</name>
</gene>
<accession>A0A2K9CC92</accession>
<proteinExistence type="predicted"/>
<dbReference type="SUPFAM" id="SSF88713">
    <property type="entry name" value="Glycoside hydrolase/deacetylase"/>
    <property type="match status" value="1"/>
</dbReference>
<evidence type="ECO:0000259" key="3">
    <source>
        <dbReference type="PROSITE" id="PS51677"/>
    </source>
</evidence>
<dbReference type="AlphaFoldDB" id="A0A2K9CC92"/>
<evidence type="ECO:0000256" key="2">
    <source>
        <dbReference type="ARBA" id="ARBA00022801"/>
    </source>
</evidence>